<evidence type="ECO:0000313" key="5">
    <source>
        <dbReference type="EMBL" id="EPX80524.1"/>
    </source>
</evidence>
<evidence type="ECO:0000259" key="4">
    <source>
        <dbReference type="Pfam" id="PF02397"/>
    </source>
</evidence>
<evidence type="ECO:0000256" key="3">
    <source>
        <dbReference type="SAM" id="Phobius"/>
    </source>
</evidence>
<dbReference type="AlphaFoldDB" id="S9S2Y5"/>
<comment type="similarity">
    <text evidence="1">Belongs to the bacterial sugar transferase family.</text>
</comment>
<dbReference type="PANTHER" id="PTHR30576:SF10">
    <property type="entry name" value="SLL5057 PROTEIN"/>
    <property type="match status" value="1"/>
</dbReference>
<dbReference type="InterPro" id="IPR003362">
    <property type="entry name" value="Bact_transf"/>
</dbReference>
<dbReference type="HOGENOM" id="CLU_024920_5_0_5"/>
<keyword evidence="3" id="KW-0472">Membrane</keyword>
<comment type="caution">
    <text evidence="5">The sequence shown here is derived from an EMBL/GenBank/DDBJ whole genome shotgun (WGS) entry which is preliminary data.</text>
</comment>
<dbReference type="STRING" id="1123237.Salmuc_03841"/>
<protein>
    <submittedName>
        <fullName evidence="5">Undecaprenyl-phosphate galactosephosphotransferase</fullName>
        <ecNumber evidence="5">2.7.8.6</ecNumber>
    </submittedName>
</protein>
<proteinExistence type="inferred from homology"/>
<dbReference type="GO" id="GO:0047360">
    <property type="term" value="F:undecaprenyl-phosphate galactose phosphotransferase activity"/>
    <property type="evidence" value="ECO:0007669"/>
    <property type="project" value="UniProtKB-EC"/>
</dbReference>
<accession>S9S2Y5</accession>
<keyword evidence="3" id="KW-1133">Transmembrane helix</keyword>
<dbReference type="RefSeq" id="WP_020039683.1">
    <property type="nucleotide sequence ID" value="NZ_KE557277.1"/>
</dbReference>
<dbReference type="NCBIfam" id="TIGR00696">
    <property type="entry name" value="wecG_tagA_cpsF"/>
    <property type="match status" value="1"/>
</dbReference>
<keyword evidence="3" id="KW-0812">Transmembrane</keyword>
<organism evidence="5 6">
    <name type="scientific">Salipiger mucosus DSM 16094</name>
    <dbReference type="NCBI Taxonomy" id="1123237"/>
    <lineage>
        <taxon>Bacteria</taxon>
        <taxon>Pseudomonadati</taxon>
        <taxon>Pseudomonadota</taxon>
        <taxon>Alphaproteobacteria</taxon>
        <taxon>Rhodobacterales</taxon>
        <taxon>Roseobacteraceae</taxon>
        <taxon>Salipiger</taxon>
    </lineage>
</organism>
<feature type="domain" description="Bacterial sugar transferase" evidence="4">
    <location>
        <begin position="282"/>
        <end position="469"/>
    </location>
</feature>
<keyword evidence="2" id="KW-0270">Exopolysaccharide synthesis</keyword>
<dbReference type="OrthoDB" id="9808602at2"/>
<keyword evidence="5" id="KW-0808">Transferase</keyword>
<dbReference type="EMBL" id="APVH01000032">
    <property type="protein sequence ID" value="EPX80524.1"/>
    <property type="molecule type" value="Genomic_DNA"/>
</dbReference>
<dbReference type="eggNOG" id="COG2148">
    <property type="taxonomic scope" value="Bacteria"/>
</dbReference>
<dbReference type="Pfam" id="PF02397">
    <property type="entry name" value="Bac_transf"/>
    <property type="match status" value="1"/>
</dbReference>
<gene>
    <name evidence="5" type="ORF">Salmuc_03841</name>
</gene>
<reference evidence="6" key="1">
    <citation type="journal article" date="2014" name="Stand. Genomic Sci.">
        <title>Genome sequence of the exopolysaccharide-producing Salipiger mucosus type strain (DSM 16094(T)), a moderately halophilic member of the Roseobacter clade.</title>
        <authorList>
            <person name="Riedel T."/>
            <person name="Spring S."/>
            <person name="Fiebig A."/>
            <person name="Petersen J."/>
            <person name="Kyrpides N.C."/>
            <person name="Goker M."/>
            <person name="Klenk H.P."/>
        </authorList>
    </citation>
    <scope>NUCLEOTIDE SEQUENCE [LARGE SCALE GENOMIC DNA]</scope>
    <source>
        <strain evidence="6">DSM 16094</strain>
    </source>
</reference>
<name>S9S2Y5_9RHOB</name>
<dbReference type="Proteomes" id="UP000015347">
    <property type="component" value="Unassembled WGS sequence"/>
</dbReference>
<dbReference type="EC" id="2.7.8.6" evidence="5"/>
<evidence type="ECO:0000313" key="6">
    <source>
        <dbReference type="Proteomes" id="UP000015347"/>
    </source>
</evidence>
<dbReference type="GO" id="GO:0000271">
    <property type="term" value="P:polysaccharide biosynthetic process"/>
    <property type="evidence" value="ECO:0007669"/>
    <property type="project" value="UniProtKB-KW"/>
</dbReference>
<dbReference type="eggNOG" id="COG1922">
    <property type="taxonomic scope" value="Bacteria"/>
</dbReference>
<feature type="transmembrane region" description="Helical" evidence="3">
    <location>
        <begin position="289"/>
        <end position="310"/>
    </location>
</feature>
<evidence type="ECO:0000256" key="1">
    <source>
        <dbReference type="ARBA" id="ARBA00006464"/>
    </source>
</evidence>
<sequence>MTYARHPRHDAAFADALPVIPAPAGLTDRPGSGIETIRLFGLDIVSATTEAVIDRLMTPGRRSRIAFVNAHCGNVLARDSAYFDALATADMILPDGIGMELAARMQGLRFRENLNGTDFTPALLRRAAQKGLSVFLLGGRPGVARAAADKLVLATPGLRVAGHRDGYDGMGDTDATVAAINAAQPDILLVAAGVPLQDLWLARNAHRLDARITMGVGALFDFLAGRVRRAPAPVRRMRCEWVWRLAMEPRRMAGRYLLGNATFLARAARETLAKTEPQDIARRAIDVTLSGSALLLLAPVVLLLVIAIRLDSRGPVLFKQVRIGRDGRPFTMFKFRSMHVDAEARRAALLAQSDRQGVCFKSRNDPRVTRLGRILRRFSIDEAPQILNVLRGEMSIVGPRPALPEEVAAYPARALGRLAVKPGLTGIWQVSGRAEIGFDKMIDMDLAYVRARSLLLDMILIATTFRAVIGGRGAY</sequence>
<evidence type="ECO:0000256" key="2">
    <source>
        <dbReference type="ARBA" id="ARBA00023169"/>
    </source>
</evidence>
<dbReference type="InterPro" id="IPR004629">
    <property type="entry name" value="WecG_TagA_CpsF"/>
</dbReference>
<keyword evidence="6" id="KW-1185">Reference proteome</keyword>
<dbReference type="Pfam" id="PF03808">
    <property type="entry name" value="Glyco_tran_WecG"/>
    <property type="match status" value="1"/>
</dbReference>
<dbReference type="PANTHER" id="PTHR30576">
    <property type="entry name" value="COLANIC BIOSYNTHESIS UDP-GLUCOSE LIPID CARRIER TRANSFERASE"/>
    <property type="match status" value="1"/>
</dbReference>
<dbReference type="CDD" id="cd06533">
    <property type="entry name" value="Glyco_transf_WecG_TagA"/>
    <property type="match status" value="1"/>
</dbReference>